<reference evidence="1 2" key="1">
    <citation type="submission" date="2016-12" db="EMBL/GenBank/DDBJ databases">
        <title>The genomes of Aspergillus section Nigri reveals drivers in fungal speciation.</title>
        <authorList>
            <consortium name="DOE Joint Genome Institute"/>
            <person name="Vesth T.C."/>
            <person name="Nybo J."/>
            <person name="Theobald S."/>
            <person name="Brandl J."/>
            <person name="Frisvad J.C."/>
            <person name="Nielsen K.F."/>
            <person name="Lyhne E.K."/>
            <person name="Kogle M.E."/>
            <person name="Kuo A."/>
            <person name="Riley R."/>
            <person name="Clum A."/>
            <person name="Nolan M."/>
            <person name="Lipzen A."/>
            <person name="Salamov A."/>
            <person name="Henrissat B."/>
            <person name="Wiebenga A."/>
            <person name="De Vries R.P."/>
            <person name="Grigoriev I.V."/>
            <person name="Mortensen U.H."/>
            <person name="Andersen M.R."/>
            <person name="Baker S.E."/>
        </authorList>
    </citation>
    <scope>NUCLEOTIDE SEQUENCE [LARGE SCALE GENOMIC DNA]</scope>
    <source>
        <strain evidence="1 2">CBS 115572</strain>
    </source>
</reference>
<name>A0A317WJB7_9EURO</name>
<organism evidence="1 2">
    <name type="scientific">Aspergillus sclerotioniger CBS 115572</name>
    <dbReference type="NCBI Taxonomy" id="1450535"/>
    <lineage>
        <taxon>Eukaryota</taxon>
        <taxon>Fungi</taxon>
        <taxon>Dikarya</taxon>
        <taxon>Ascomycota</taxon>
        <taxon>Pezizomycotina</taxon>
        <taxon>Eurotiomycetes</taxon>
        <taxon>Eurotiomycetidae</taxon>
        <taxon>Eurotiales</taxon>
        <taxon>Aspergillaceae</taxon>
        <taxon>Aspergillus</taxon>
        <taxon>Aspergillus subgen. Circumdati</taxon>
    </lineage>
</organism>
<evidence type="ECO:0000313" key="1">
    <source>
        <dbReference type="EMBL" id="PWY86546.1"/>
    </source>
</evidence>
<dbReference type="EMBL" id="MSFK01000015">
    <property type="protein sequence ID" value="PWY86546.1"/>
    <property type="molecule type" value="Genomic_DNA"/>
</dbReference>
<dbReference type="AlphaFoldDB" id="A0A317WJB7"/>
<keyword evidence="2" id="KW-1185">Reference proteome</keyword>
<gene>
    <name evidence="1" type="ORF">BO94DRAFT_575612</name>
</gene>
<evidence type="ECO:0000313" key="2">
    <source>
        <dbReference type="Proteomes" id="UP000246702"/>
    </source>
</evidence>
<dbReference type="GeneID" id="37117227"/>
<sequence length="251" mass="28287">MCLSNCGSAEHNEPFERLFQKLCNLPKWAVIDRIGSSVAVATVYDFARYANGWLSQPRNGRTEDIEDIVREMPKQAKARFYLSQLGMNKPCWKNSVLFKVHMPPWKRGRGLLTEYANHIVGFAWLDSKKGLDTAMNIFGEVGGQEVQGDDQGLVLGQAMSMRQRNLYPRMALLAENVGQRFKTMFVVSADRHQFGIPMRTPPTMVKEKEDQKEFAGSNRGKLLAKSLSDRTRQCGGLFSSGIFGRTEDGQT</sequence>
<proteinExistence type="predicted"/>
<accession>A0A317WJB7</accession>
<dbReference type="RefSeq" id="XP_025467137.1">
    <property type="nucleotide sequence ID" value="XM_025615084.1"/>
</dbReference>
<protein>
    <submittedName>
        <fullName evidence="1">Uncharacterized protein</fullName>
    </submittedName>
</protein>
<comment type="caution">
    <text evidence="1">The sequence shown here is derived from an EMBL/GenBank/DDBJ whole genome shotgun (WGS) entry which is preliminary data.</text>
</comment>
<dbReference type="Proteomes" id="UP000246702">
    <property type="component" value="Unassembled WGS sequence"/>
</dbReference>